<keyword evidence="2" id="KW-1185">Reference proteome</keyword>
<evidence type="ECO:0000313" key="1">
    <source>
        <dbReference type="EMBL" id="RMB58774.1"/>
    </source>
</evidence>
<dbReference type="SUPFAM" id="SSF53335">
    <property type="entry name" value="S-adenosyl-L-methionine-dependent methyltransferases"/>
    <property type="match status" value="1"/>
</dbReference>
<dbReference type="EMBL" id="REFW01000003">
    <property type="protein sequence ID" value="RMB58774.1"/>
    <property type="molecule type" value="Genomic_DNA"/>
</dbReference>
<comment type="caution">
    <text evidence="1">The sequence shown here is derived from an EMBL/GenBank/DDBJ whole genome shotgun (WGS) entry which is preliminary data.</text>
</comment>
<dbReference type="Gene3D" id="3.40.50.150">
    <property type="entry name" value="Vaccinia Virus protein VP39"/>
    <property type="match status" value="1"/>
</dbReference>
<dbReference type="OrthoDB" id="9793351at2"/>
<dbReference type="AlphaFoldDB" id="A0A3M0G1H9"/>
<organism evidence="1 2">
    <name type="scientific">Tessaracoccus antarcticus</name>
    <dbReference type="NCBI Taxonomy" id="2479848"/>
    <lineage>
        <taxon>Bacteria</taxon>
        <taxon>Bacillati</taxon>
        <taxon>Actinomycetota</taxon>
        <taxon>Actinomycetes</taxon>
        <taxon>Propionibacteriales</taxon>
        <taxon>Propionibacteriaceae</taxon>
        <taxon>Tessaracoccus</taxon>
    </lineage>
</organism>
<reference evidence="1 2" key="1">
    <citation type="submission" date="2018-10" db="EMBL/GenBank/DDBJ databases">
        <title>Tessaracoccus antarcticuss sp. nov., isolated from sediment.</title>
        <authorList>
            <person name="Zhou L.Y."/>
            <person name="Du Z.J."/>
        </authorList>
    </citation>
    <scope>NUCLEOTIDE SEQUENCE [LARGE SCALE GENOMIC DNA]</scope>
    <source>
        <strain evidence="1 2">JDX10</strain>
    </source>
</reference>
<accession>A0A3M0G1H9</accession>
<sequence length="241" mass="26063">MKRRFEELDAQGTRLGLLTLRRRFDPVLEAEVYEVKLGDEFLMSSAFTVAERELALLGLAATPGDGLDVLVGGLGLGYTALQALSDDRVATLTVVDALGEVIGWHERGLLPETALTSDARTSLVEADFFALMRGDASLTGNAPTLFHAILLDVDHSPRHLLHPSHADLYTSDGLRALQRHLHPDGVFALWSDDPPDDDFVAALDARFALCRAQVITFPNALTRGESTATVYVASQARAVSA</sequence>
<proteinExistence type="predicted"/>
<dbReference type="RefSeq" id="WP_121901895.1">
    <property type="nucleotide sequence ID" value="NZ_REFW01000003.1"/>
</dbReference>
<protein>
    <submittedName>
        <fullName evidence="1">Spermidine synthase</fullName>
    </submittedName>
</protein>
<evidence type="ECO:0000313" key="2">
    <source>
        <dbReference type="Proteomes" id="UP000275256"/>
    </source>
</evidence>
<name>A0A3M0G1H9_9ACTN</name>
<dbReference type="Proteomes" id="UP000275256">
    <property type="component" value="Unassembled WGS sequence"/>
</dbReference>
<dbReference type="InterPro" id="IPR029063">
    <property type="entry name" value="SAM-dependent_MTases_sf"/>
</dbReference>
<gene>
    <name evidence="1" type="ORF">EAX62_11630</name>
</gene>